<evidence type="ECO:0000256" key="3">
    <source>
        <dbReference type="ARBA" id="ARBA00023002"/>
    </source>
</evidence>
<keyword evidence="9" id="KW-1185">Reference proteome</keyword>
<dbReference type="PRINTS" id="PR00385">
    <property type="entry name" value="P450"/>
</dbReference>
<sequence>MEFFYNLTLSTSICTIATIILFIFFFFFVNRAKTRTPIPSSYPLVGNIIALLLNYHRFHDWVTDMISTTPSNTLQVNGLLNIPNGICTANPLNIEHLLRSNFSNYIKGSRFHDFLHDILGDGIFIVDSDLWLTQRKIASYEFNTRSLRSFIDETVQFEISYRLLPLLEIASEKNEIIDLQDVLKRFAFDNICKLAFGDDPACLDLDQKSIHSSSSFVNAFDEAVEICFSRSLSPIHLIWKIKRYMNVGSEKRLKEAVKVINDYAMKIIRNREEMSSNTDHHQDLLSRFMCCSDDNFESRDLNQKRKFLRDIIISFVLAGKDSTSTALTWFFWVISANPDCISRIYTELTQLPQIRSGVFNYEDLKKLNYLHAAISESLRLFPPVPINSRLSVNNDVLPDGTHVKAGWFADYSAYAIGRMESVWGPDCKEFKPDRWLDKDGVFQPLDQFRFPVFHAGPRICLGREMAYMQMKSIAASVIYGFEIEAVDGGGDVEKMKNPPYMLSLVLKMKGGLPVSLKRRR</sequence>
<keyword evidence="7" id="KW-0812">Transmembrane</keyword>
<evidence type="ECO:0000256" key="4">
    <source>
        <dbReference type="ARBA" id="ARBA00023004"/>
    </source>
</evidence>
<dbReference type="GO" id="GO:0020037">
    <property type="term" value="F:heme binding"/>
    <property type="evidence" value="ECO:0007669"/>
    <property type="project" value="InterPro"/>
</dbReference>
<feature type="binding site" description="axial binding residue" evidence="5">
    <location>
        <position position="460"/>
    </location>
    <ligand>
        <name>heme</name>
        <dbReference type="ChEBI" id="CHEBI:30413"/>
    </ligand>
    <ligandPart>
        <name>Fe</name>
        <dbReference type="ChEBI" id="CHEBI:18248"/>
    </ligandPart>
</feature>
<accession>A0A2G5EDB5</accession>
<keyword evidence="2 5" id="KW-0479">Metal-binding</keyword>
<dbReference type="InterPro" id="IPR017972">
    <property type="entry name" value="Cyt_P450_CS"/>
</dbReference>
<feature type="transmembrane region" description="Helical" evidence="7">
    <location>
        <begin position="6"/>
        <end position="29"/>
    </location>
</feature>
<dbReference type="CDD" id="cd11064">
    <property type="entry name" value="CYP86A"/>
    <property type="match status" value="1"/>
</dbReference>
<keyword evidence="3 6" id="KW-0560">Oxidoreductase</keyword>
<dbReference type="AlphaFoldDB" id="A0A2G5EDB5"/>
<dbReference type="PANTHER" id="PTHR24296">
    <property type="entry name" value="CYTOCHROME P450"/>
    <property type="match status" value="1"/>
</dbReference>
<dbReference type="SUPFAM" id="SSF48264">
    <property type="entry name" value="Cytochrome P450"/>
    <property type="match status" value="1"/>
</dbReference>
<keyword evidence="7" id="KW-0472">Membrane</keyword>
<keyword evidence="5 6" id="KW-0349">Heme</keyword>
<dbReference type="Proteomes" id="UP000230069">
    <property type="component" value="Unassembled WGS sequence"/>
</dbReference>
<dbReference type="GO" id="GO:0005506">
    <property type="term" value="F:iron ion binding"/>
    <property type="evidence" value="ECO:0007669"/>
    <property type="project" value="InterPro"/>
</dbReference>
<keyword evidence="6" id="KW-0503">Monooxygenase</keyword>
<dbReference type="InParanoid" id="A0A2G5EDB5"/>
<evidence type="ECO:0000313" key="9">
    <source>
        <dbReference type="Proteomes" id="UP000230069"/>
    </source>
</evidence>
<name>A0A2G5EDB5_AQUCA</name>
<dbReference type="OrthoDB" id="1470350at2759"/>
<evidence type="ECO:0000256" key="5">
    <source>
        <dbReference type="PIRSR" id="PIRSR602403-1"/>
    </source>
</evidence>
<keyword evidence="4 5" id="KW-0408">Iron</keyword>
<dbReference type="GO" id="GO:0006629">
    <property type="term" value="P:lipid metabolic process"/>
    <property type="evidence" value="ECO:0007669"/>
    <property type="project" value="UniProtKB-ARBA"/>
</dbReference>
<evidence type="ECO:0000256" key="2">
    <source>
        <dbReference type="ARBA" id="ARBA00022723"/>
    </source>
</evidence>
<gene>
    <name evidence="8" type="ORF">AQUCO_00900365v1</name>
</gene>
<reference evidence="8 9" key="1">
    <citation type="submission" date="2017-09" db="EMBL/GenBank/DDBJ databases">
        <title>WGS assembly of Aquilegia coerulea Goldsmith.</title>
        <authorList>
            <person name="Hodges S."/>
            <person name="Kramer E."/>
            <person name="Nordborg M."/>
            <person name="Tomkins J."/>
            <person name="Borevitz J."/>
            <person name="Derieg N."/>
            <person name="Yan J."/>
            <person name="Mihaltcheva S."/>
            <person name="Hayes R.D."/>
            <person name="Rokhsar D."/>
        </authorList>
    </citation>
    <scope>NUCLEOTIDE SEQUENCE [LARGE SCALE GENOMIC DNA]</scope>
    <source>
        <strain evidence="9">cv. Goldsmith</strain>
    </source>
</reference>
<protein>
    <recommendedName>
        <fullName evidence="10">Cytochrome P450</fullName>
    </recommendedName>
</protein>
<dbReference type="Gene3D" id="1.10.630.10">
    <property type="entry name" value="Cytochrome P450"/>
    <property type="match status" value="1"/>
</dbReference>
<dbReference type="STRING" id="218851.A0A2G5EDB5"/>
<dbReference type="InterPro" id="IPR036396">
    <property type="entry name" value="Cyt_P450_sf"/>
</dbReference>
<dbReference type="GO" id="GO:0044550">
    <property type="term" value="P:secondary metabolite biosynthetic process"/>
    <property type="evidence" value="ECO:0007669"/>
    <property type="project" value="UniProtKB-ARBA"/>
</dbReference>
<dbReference type="PRINTS" id="PR00465">
    <property type="entry name" value="EP450IV"/>
</dbReference>
<dbReference type="GO" id="GO:0016705">
    <property type="term" value="F:oxidoreductase activity, acting on paired donors, with incorporation or reduction of molecular oxygen"/>
    <property type="evidence" value="ECO:0007669"/>
    <property type="project" value="InterPro"/>
</dbReference>
<proteinExistence type="inferred from homology"/>
<dbReference type="PROSITE" id="PS00086">
    <property type="entry name" value="CYTOCHROME_P450"/>
    <property type="match status" value="1"/>
</dbReference>
<evidence type="ECO:0000256" key="6">
    <source>
        <dbReference type="RuleBase" id="RU000461"/>
    </source>
</evidence>
<dbReference type="InterPro" id="IPR002403">
    <property type="entry name" value="Cyt_P450_E_grp-IV"/>
</dbReference>
<evidence type="ECO:0008006" key="10">
    <source>
        <dbReference type="Google" id="ProtNLM"/>
    </source>
</evidence>
<evidence type="ECO:0000256" key="1">
    <source>
        <dbReference type="ARBA" id="ARBA00010617"/>
    </source>
</evidence>
<comment type="similarity">
    <text evidence="1 6">Belongs to the cytochrome P450 family.</text>
</comment>
<keyword evidence="7" id="KW-1133">Transmembrane helix</keyword>
<dbReference type="GO" id="GO:0004497">
    <property type="term" value="F:monooxygenase activity"/>
    <property type="evidence" value="ECO:0007669"/>
    <property type="project" value="UniProtKB-KW"/>
</dbReference>
<evidence type="ECO:0000256" key="7">
    <source>
        <dbReference type="SAM" id="Phobius"/>
    </source>
</evidence>
<dbReference type="Pfam" id="PF00067">
    <property type="entry name" value="p450"/>
    <property type="match status" value="1"/>
</dbReference>
<comment type="cofactor">
    <cofactor evidence="5">
        <name>heme</name>
        <dbReference type="ChEBI" id="CHEBI:30413"/>
    </cofactor>
</comment>
<evidence type="ECO:0000313" key="8">
    <source>
        <dbReference type="EMBL" id="PIA53726.1"/>
    </source>
</evidence>
<organism evidence="8 9">
    <name type="scientific">Aquilegia coerulea</name>
    <name type="common">Rocky mountain columbine</name>
    <dbReference type="NCBI Taxonomy" id="218851"/>
    <lineage>
        <taxon>Eukaryota</taxon>
        <taxon>Viridiplantae</taxon>
        <taxon>Streptophyta</taxon>
        <taxon>Embryophyta</taxon>
        <taxon>Tracheophyta</taxon>
        <taxon>Spermatophyta</taxon>
        <taxon>Magnoliopsida</taxon>
        <taxon>Ranunculales</taxon>
        <taxon>Ranunculaceae</taxon>
        <taxon>Thalictroideae</taxon>
        <taxon>Aquilegia</taxon>
    </lineage>
</organism>
<dbReference type="InterPro" id="IPR001128">
    <property type="entry name" value="Cyt_P450"/>
</dbReference>
<dbReference type="EMBL" id="KZ305026">
    <property type="protein sequence ID" value="PIA53726.1"/>
    <property type="molecule type" value="Genomic_DNA"/>
</dbReference>